<feature type="domain" description="GIY-YIG" evidence="2">
    <location>
        <begin position="1"/>
        <end position="76"/>
    </location>
</feature>
<dbReference type="Proteomes" id="UP000002875">
    <property type="component" value="Chromosome"/>
</dbReference>
<organism evidence="3 4">
    <name type="scientific">Emticicia oligotrophica (strain DSM 17448 / CIP 109782 / MTCC 6937 / GPTSA100-15)</name>
    <dbReference type="NCBI Taxonomy" id="929562"/>
    <lineage>
        <taxon>Bacteria</taxon>
        <taxon>Pseudomonadati</taxon>
        <taxon>Bacteroidota</taxon>
        <taxon>Cytophagia</taxon>
        <taxon>Cytophagales</taxon>
        <taxon>Leadbetterellaceae</taxon>
        <taxon>Emticicia</taxon>
    </lineage>
</organism>
<dbReference type="SMART" id="SM00465">
    <property type="entry name" value="GIYc"/>
    <property type="match status" value="1"/>
</dbReference>
<dbReference type="RefSeq" id="WP_015029914.1">
    <property type="nucleotide sequence ID" value="NC_018748.1"/>
</dbReference>
<evidence type="ECO:0000313" key="3">
    <source>
        <dbReference type="EMBL" id="AFK04220.1"/>
    </source>
</evidence>
<evidence type="ECO:0000313" key="4">
    <source>
        <dbReference type="Proteomes" id="UP000002875"/>
    </source>
</evidence>
<evidence type="ECO:0000259" key="2">
    <source>
        <dbReference type="PROSITE" id="PS50164"/>
    </source>
</evidence>
<dbReference type="CDD" id="cd10456">
    <property type="entry name" value="GIY-YIG_UPF0213"/>
    <property type="match status" value="1"/>
</dbReference>
<dbReference type="InterPro" id="IPR050190">
    <property type="entry name" value="UPF0213_domain"/>
</dbReference>
<dbReference type="InterPro" id="IPR000305">
    <property type="entry name" value="GIY-YIG_endonuc"/>
</dbReference>
<name>A0ABN4APL9_EMTOG</name>
<dbReference type="SUPFAM" id="SSF82771">
    <property type="entry name" value="GIY-YIG endonuclease"/>
    <property type="match status" value="1"/>
</dbReference>
<dbReference type="InterPro" id="IPR035901">
    <property type="entry name" value="GIY-YIG_endonuc_sf"/>
</dbReference>
<keyword evidence="4" id="KW-1185">Reference proteome</keyword>
<gene>
    <name evidence="3" type="ordered locus">Emtol_3087</name>
</gene>
<dbReference type="Gene3D" id="3.40.1440.10">
    <property type="entry name" value="GIY-YIG endonuclease"/>
    <property type="match status" value="1"/>
</dbReference>
<dbReference type="PANTHER" id="PTHR34477">
    <property type="entry name" value="UPF0213 PROTEIN YHBQ"/>
    <property type="match status" value="1"/>
</dbReference>
<dbReference type="PROSITE" id="PS50164">
    <property type="entry name" value="GIY_YIG"/>
    <property type="match status" value="1"/>
</dbReference>
<dbReference type="PANTHER" id="PTHR34477:SF1">
    <property type="entry name" value="UPF0213 PROTEIN YHBQ"/>
    <property type="match status" value="1"/>
</dbReference>
<protein>
    <submittedName>
        <fullName evidence="3">Excinuclease ABC C subunit domain protein</fullName>
    </submittedName>
</protein>
<comment type="similarity">
    <text evidence="1">Belongs to the UPF0213 family.</text>
</comment>
<proteinExistence type="inferred from homology"/>
<evidence type="ECO:0000256" key="1">
    <source>
        <dbReference type="ARBA" id="ARBA00007435"/>
    </source>
</evidence>
<sequence>MRGFMYILKCFDGSYYTGSTTHLELRIQQHQNGEGSNHTRKHRPVELVYYEAFDRIDEAFLREKQIQKWSRKKKEALIKGDFDELHKLAECRNESHFRAFDFAQAPNDPTLAVNDFAQNHTDSECTQN</sequence>
<reference evidence="3 4" key="1">
    <citation type="submission" date="2011-07" db="EMBL/GenBank/DDBJ databases">
        <title>The complete genome of chromosome of Emticicia oligotrophica DSM 17448.</title>
        <authorList>
            <consortium name="US DOE Joint Genome Institute (JGI-PGF)"/>
            <person name="Lucas S."/>
            <person name="Han J."/>
            <person name="Lapidus A."/>
            <person name="Bruce D."/>
            <person name="Goodwin L."/>
            <person name="Pitluck S."/>
            <person name="Peters L."/>
            <person name="Kyrpides N."/>
            <person name="Mavromatis K."/>
            <person name="Ivanova N."/>
            <person name="Ovchinnikova G."/>
            <person name="Teshima H."/>
            <person name="Detter J.C."/>
            <person name="Tapia R."/>
            <person name="Han C."/>
            <person name="Land M."/>
            <person name="Hauser L."/>
            <person name="Markowitz V."/>
            <person name="Cheng J.-F."/>
            <person name="Hugenholtz P."/>
            <person name="Woyke T."/>
            <person name="Wu D."/>
            <person name="Tindall B."/>
            <person name="Pomrenke H."/>
            <person name="Brambilla E."/>
            <person name="Klenk H.-P."/>
            <person name="Eisen J.A."/>
        </authorList>
    </citation>
    <scope>NUCLEOTIDE SEQUENCE [LARGE SCALE GENOMIC DNA]</scope>
    <source>
        <strain evidence="3 4">DSM 17448</strain>
    </source>
</reference>
<accession>A0ABN4APL9</accession>
<dbReference type="EMBL" id="CP002961">
    <property type="protein sequence ID" value="AFK04220.1"/>
    <property type="molecule type" value="Genomic_DNA"/>
</dbReference>
<dbReference type="Pfam" id="PF01541">
    <property type="entry name" value="GIY-YIG"/>
    <property type="match status" value="1"/>
</dbReference>